<dbReference type="Pfam" id="PF02668">
    <property type="entry name" value="TauD"/>
    <property type="match status" value="1"/>
</dbReference>
<proteinExistence type="inferred from homology"/>
<keyword evidence="5" id="KW-0408">Iron</keyword>
<dbReference type="PANTHER" id="PTHR43779">
    <property type="entry name" value="DIOXYGENASE RV0097-RELATED"/>
    <property type="match status" value="1"/>
</dbReference>
<dbReference type="Proteomes" id="UP001369815">
    <property type="component" value="Unassembled WGS sequence"/>
</dbReference>
<dbReference type="InterPro" id="IPR003819">
    <property type="entry name" value="TauD/TfdA-like"/>
</dbReference>
<dbReference type="PANTHER" id="PTHR43779:SF3">
    <property type="entry name" value="(3R)-3-[(CARBOXYMETHYL)AMINO]FATTY ACID OXYGENASE_DECARBOXYLASE"/>
    <property type="match status" value="1"/>
</dbReference>
<evidence type="ECO:0000313" key="8">
    <source>
        <dbReference type="Proteomes" id="UP001369815"/>
    </source>
</evidence>
<dbReference type="GO" id="GO:0046872">
    <property type="term" value="F:metal ion binding"/>
    <property type="evidence" value="ECO:0007669"/>
    <property type="project" value="UniProtKB-KW"/>
</dbReference>
<dbReference type="EMBL" id="JBANMG010000002">
    <property type="protein sequence ID" value="KAK6957123.1"/>
    <property type="molecule type" value="Genomic_DNA"/>
</dbReference>
<dbReference type="AlphaFoldDB" id="A0AAX6MXH2"/>
<dbReference type="SUPFAM" id="SSF51197">
    <property type="entry name" value="Clavaminate synthase-like"/>
    <property type="match status" value="1"/>
</dbReference>
<gene>
    <name evidence="7" type="ORF">Daesc_002408</name>
</gene>
<reference evidence="7 8" key="1">
    <citation type="journal article" date="2024" name="Front Chem Biol">
        <title>Unveiling the potential of Daldinia eschscholtzii MFLUCC 19-0629 through bioactivity and bioinformatics studies for enhanced sustainable agriculture production.</title>
        <authorList>
            <person name="Brooks S."/>
            <person name="Weaver J.A."/>
            <person name="Klomchit A."/>
            <person name="Alharthi S.A."/>
            <person name="Onlamun T."/>
            <person name="Nurani R."/>
            <person name="Vong T.K."/>
            <person name="Alberti F."/>
            <person name="Greco C."/>
        </authorList>
    </citation>
    <scope>NUCLEOTIDE SEQUENCE [LARGE SCALE GENOMIC DNA]</scope>
    <source>
        <strain evidence="7">MFLUCC 19-0629</strain>
    </source>
</reference>
<evidence type="ECO:0000256" key="3">
    <source>
        <dbReference type="ARBA" id="ARBA00022964"/>
    </source>
</evidence>
<dbReference type="GO" id="GO:0051213">
    <property type="term" value="F:dioxygenase activity"/>
    <property type="evidence" value="ECO:0007669"/>
    <property type="project" value="UniProtKB-KW"/>
</dbReference>
<feature type="domain" description="TauD/TfdA-like" evidence="6">
    <location>
        <begin position="15"/>
        <end position="300"/>
    </location>
</feature>
<accession>A0AAX6MXH2</accession>
<keyword evidence="3" id="KW-0223">Dioxygenase</keyword>
<evidence type="ECO:0000259" key="6">
    <source>
        <dbReference type="Pfam" id="PF02668"/>
    </source>
</evidence>
<dbReference type="InterPro" id="IPR051178">
    <property type="entry name" value="TfdA_dioxygenase"/>
</dbReference>
<dbReference type="InterPro" id="IPR042098">
    <property type="entry name" value="TauD-like_sf"/>
</dbReference>
<dbReference type="Gene3D" id="3.60.130.10">
    <property type="entry name" value="Clavaminate synthase-like"/>
    <property type="match status" value="1"/>
</dbReference>
<keyword evidence="2" id="KW-0479">Metal-binding</keyword>
<comment type="caution">
    <text evidence="7">The sequence shown here is derived from an EMBL/GenBank/DDBJ whole genome shotgun (WGS) entry which is preliminary data.</text>
</comment>
<name>A0AAX6MXH2_9PEZI</name>
<comment type="similarity">
    <text evidence="1">Belongs to the TfdA dioxygenase family.</text>
</comment>
<protein>
    <recommendedName>
        <fullName evidence="6">TauD/TfdA-like domain-containing protein</fullName>
    </recommendedName>
</protein>
<evidence type="ECO:0000256" key="5">
    <source>
        <dbReference type="ARBA" id="ARBA00023004"/>
    </source>
</evidence>
<evidence type="ECO:0000313" key="7">
    <source>
        <dbReference type="EMBL" id="KAK6957123.1"/>
    </source>
</evidence>
<keyword evidence="8" id="KW-1185">Reference proteome</keyword>
<keyword evidence="4" id="KW-0560">Oxidoreductase</keyword>
<evidence type="ECO:0000256" key="4">
    <source>
        <dbReference type="ARBA" id="ARBA00023002"/>
    </source>
</evidence>
<organism evidence="7 8">
    <name type="scientific">Daldinia eschscholtzii</name>
    <dbReference type="NCBI Taxonomy" id="292717"/>
    <lineage>
        <taxon>Eukaryota</taxon>
        <taxon>Fungi</taxon>
        <taxon>Dikarya</taxon>
        <taxon>Ascomycota</taxon>
        <taxon>Pezizomycotina</taxon>
        <taxon>Sordariomycetes</taxon>
        <taxon>Xylariomycetidae</taxon>
        <taxon>Xylariales</taxon>
        <taxon>Hypoxylaceae</taxon>
        <taxon>Daldinia</taxon>
    </lineage>
</organism>
<evidence type="ECO:0000256" key="2">
    <source>
        <dbReference type="ARBA" id="ARBA00022723"/>
    </source>
</evidence>
<evidence type="ECO:0000256" key="1">
    <source>
        <dbReference type="ARBA" id="ARBA00005896"/>
    </source>
</evidence>
<sequence>MPGLIQESPFKTITVKELHPTFGAEVSGVNFQDLSDEQFGEIIAAMAKYGVCVFRNTGLDDLAHVKFSERFGELDNIRRYLVGGRKPRYELYELFDAGNIDAETGGILDPESARAHSNRGNGLFHADSTFNPRRASFSLLRACELPPPGYGGNTDFADSRTAFEELPEDLREELLSHDYVGAHSMAHSRKLGSPAFFEDVDPTKSPMQRHRIAQLHEPSGRMNLFIGAHLHHIEEDGKEIPNSWDLVQKLNQHATQKKYTTSVQWDNPSDLVIWDNRCVLHRAGSGTFEGKYKRDLRRTTVHDDSPTAWGLNAKDTVWQGFNSQAKSKHAGAVGV</sequence>